<evidence type="ECO:0000259" key="1">
    <source>
        <dbReference type="Pfam" id="PF03781"/>
    </source>
</evidence>
<dbReference type="Proteomes" id="UP000314285">
    <property type="component" value="Unassembled WGS sequence"/>
</dbReference>
<evidence type="ECO:0000313" key="4">
    <source>
        <dbReference type="Proteomes" id="UP000262257"/>
    </source>
</evidence>
<dbReference type="EMBL" id="DPXL01000122">
    <property type="protein sequence ID" value="HCM31778.1"/>
    <property type="molecule type" value="Genomic_DNA"/>
</dbReference>
<comment type="caution">
    <text evidence="2">The sequence shown here is derived from an EMBL/GenBank/DDBJ whole genome shotgun (WGS) entry which is preliminary data.</text>
</comment>
<protein>
    <submittedName>
        <fullName evidence="3">Formylglycine-generating enzyme family protein</fullName>
    </submittedName>
    <submittedName>
        <fullName evidence="2">Sulfatase-modifying factor</fullName>
    </submittedName>
</protein>
<dbReference type="EMBL" id="VFBM01000003">
    <property type="protein sequence ID" value="TNX92884.1"/>
    <property type="molecule type" value="Genomic_DNA"/>
</dbReference>
<dbReference type="Proteomes" id="UP000262257">
    <property type="component" value="Unassembled WGS sequence"/>
</dbReference>
<name>A0A2T1IYF7_ACIRA</name>
<organism evidence="2 4">
    <name type="scientific">Acinetobacter radioresistens</name>
    <dbReference type="NCBI Taxonomy" id="40216"/>
    <lineage>
        <taxon>Bacteria</taxon>
        <taxon>Pseudomonadati</taxon>
        <taxon>Pseudomonadota</taxon>
        <taxon>Gammaproteobacteria</taxon>
        <taxon>Moraxellales</taxon>
        <taxon>Moraxellaceae</taxon>
        <taxon>Acinetobacter</taxon>
    </lineage>
</organism>
<dbReference type="PROSITE" id="PS51257">
    <property type="entry name" value="PROKAR_LIPOPROTEIN"/>
    <property type="match status" value="1"/>
</dbReference>
<dbReference type="InterPro" id="IPR005532">
    <property type="entry name" value="SUMF_dom"/>
</dbReference>
<evidence type="ECO:0000313" key="5">
    <source>
        <dbReference type="Proteomes" id="UP000314285"/>
    </source>
</evidence>
<dbReference type="InterPro" id="IPR042095">
    <property type="entry name" value="SUMF_sf"/>
</dbReference>
<gene>
    <name evidence="2" type="ORF">DIC32_09865</name>
    <name evidence="3" type="ORF">FHY67_04780</name>
</gene>
<dbReference type="RefSeq" id="WP_005027324.1">
    <property type="nucleotide sequence ID" value="NZ_CP027365.1"/>
</dbReference>
<dbReference type="SUPFAM" id="SSF56436">
    <property type="entry name" value="C-type lectin-like"/>
    <property type="match status" value="1"/>
</dbReference>
<accession>A0A2T1IYF7</accession>
<reference evidence="2 4" key="1">
    <citation type="journal article" date="2018" name="Nat. Biotechnol.">
        <title>A standardized bacterial taxonomy based on genome phylogeny substantially revises the tree of life.</title>
        <authorList>
            <person name="Parks D.H."/>
            <person name="Chuvochina M."/>
            <person name="Waite D.W."/>
            <person name="Rinke C."/>
            <person name="Skarshewski A."/>
            <person name="Chaumeil P.A."/>
            <person name="Hugenholtz P."/>
        </authorList>
    </citation>
    <scope>NUCLEOTIDE SEQUENCE [LARGE SCALE GENOMIC DNA]</scope>
    <source>
        <strain evidence="2">UBA10045</strain>
    </source>
</reference>
<evidence type="ECO:0000313" key="3">
    <source>
        <dbReference type="EMBL" id="TNX92884.1"/>
    </source>
</evidence>
<feature type="domain" description="Sulfatase-modifying factor enzyme-like" evidence="1">
    <location>
        <begin position="56"/>
        <end position="323"/>
    </location>
</feature>
<evidence type="ECO:0000313" key="2">
    <source>
        <dbReference type="EMBL" id="HCM31778.1"/>
    </source>
</evidence>
<sequence>MKLALRLGLCSLLFAGCHNTEQSSLPTNKKNLNLGNITYCQSYSGLPSGWLEQAHAGMLYIPEGEVKLGSELAYPDEINFGAQKRKVKGFWIDQTEVTVAQFASFIAATHYITDAEKQNEAAVFEADEQSPQQWWKLKSGYNWRLPEGPEGPPARANEAVRYITKNDAEHYALWLGHDLPSEVEWEYAAKGNDETDVPLKHEPRNHQHRPDANYWQGDFPFQNTQEDHFKGIAPVGCFSPNAFGLYDMIGNVWEWTSSVYTGAHDEHMGNYSALRTSQHIPQSFVIKGGSFLCASQYCARYRKSSRHPQEFNLATTHTGFRTIDRSK</sequence>
<proteinExistence type="predicted"/>
<dbReference type="InterPro" id="IPR051043">
    <property type="entry name" value="Sulfatase_Mod_Factor_Kinase"/>
</dbReference>
<dbReference type="Gene3D" id="3.90.1580.10">
    <property type="entry name" value="paralog of FGE (formylglycine-generating enzyme)"/>
    <property type="match status" value="1"/>
</dbReference>
<dbReference type="Pfam" id="PF03781">
    <property type="entry name" value="FGE-sulfatase"/>
    <property type="match status" value="1"/>
</dbReference>
<reference evidence="3 5" key="2">
    <citation type="submission" date="2019-06" db="EMBL/GenBank/DDBJ databases">
        <title>Genome of Acinetobacter radioresistens APH1, a phenol degrading strain.</title>
        <authorList>
            <person name="Liu Y."/>
        </authorList>
    </citation>
    <scope>NUCLEOTIDE SEQUENCE [LARGE SCALE GENOMIC DNA]</scope>
    <source>
        <strain evidence="3 5">APH1</strain>
    </source>
</reference>
<dbReference type="InterPro" id="IPR016187">
    <property type="entry name" value="CTDL_fold"/>
</dbReference>
<dbReference type="GO" id="GO:0120147">
    <property type="term" value="F:formylglycine-generating oxidase activity"/>
    <property type="evidence" value="ECO:0007669"/>
    <property type="project" value="TreeGrafter"/>
</dbReference>
<dbReference type="AlphaFoldDB" id="A0A2T1IYF7"/>
<dbReference type="PANTHER" id="PTHR23150">
    <property type="entry name" value="SULFATASE MODIFYING FACTOR 1, 2"/>
    <property type="match status" value="1"/>
</dbReference>
<dbReference type="STRING" id="40216.GCA_001917365_01289"/>
<dbReference type="PANTHER" id="PTHR23150:SF19">
    <property type="entry name" value="FORMYLGLYCINE-GENERATING ENZYME"/>
    <property type="match status" value="1"/>
</dbReference>